<dbReference type="Pfam" id="PF00476">
    <property type="entry name" value="DNA_pol_A"/>
    <property type="match status" value="1"/>
</dbReference>
<feature type="region of interest" description="Disordered" evidence="7">
    <location>
        <begin position="1884"/>
        <end position="1955"/>
    </location>
</feature>
<dbReference type="InterPro" id="IPR057220">
    <property type="entry name" value="DUF7898"/>
</dbReference>
<evidence type="ECO:0000256" key="5">
    <source>
        <dbReference type="ARBA" id="ARBA00023204"/>
    </source>
</evidence>
<dbReference type="Gene3D" id="3.30.70.370">
    <property type="match status" value="1"/>
</dbReference>
<feature type="domain" description="Helicase C-terminal" evidence="9">
    <location>
        <begin position="275"/>
        <end position="474"/>
    </location>
</feature>
<feature type="region of interest" description="Disordered" evidence="7">
    <location>
        <begin position="2007"/>
        <end position="2040"/>
    </location>
</feature>
<dbReference type="FunFam" id="1.10.150.20:FF:000070">
    <property type="entry name" value="DNA polymerase I, putative"/>
    <property type="match status" value="1"/>
</dbReference>
<keyword evidence="2" id="KW-0547">Nucleotide-binding</keyword>
<dbReference type="PANTHER" id="PTHR10133:SF62">
    <property type="entry name" value="DNA POLYMERASE THETA"/>
    <property type="match status" value="1"/>
</dbReference>
<dbReference type="InterPro" id="IPR011545">
    <property type="entry name" value="DEAD/DEAH_box_helicase_dom"/>
</dbReference>
<dbReference type="EMBL" id="HBUF01082404">
    <property type="protein sequence ID" value="CAG6633342.1"/>
    <property type="molecule type" value="Transcribed_RNA"/>
</dbReference>
<feature type="compositionally biased region" description="Basic and acidic residues" evidence="7">
    <location>
        <begin position="2279"/>
        <end position="2297"/>
    </location>
</feature>
<dbReference type="PROSITE" id="PS51192">
    <property type="entry name" value="HELICASE_ATP_BIND_1"/>
    <property type="match status" value="1"/>
</dbReference>
<feature type="compositionally biased region" description="Basic and acidic residues" evidence="7">
    <location>
        <begin position="1758"/>
        <end position="1773"/>
    </location>
</feature>
<comment type="subcellular location">
    <subcellularLocation>
        <location evidence="1">Nucleus</location>
    </subcellularLocation>
</comment>
<evidence type="ECO:0000259" key="8">
    <source>
        <dbReference type="PROSITE" id="PS51192"/>
    </source>
</evidence>
<dbReference type="GO" id="GO:0005524">
    <property type="term" value="F:ATP binding"/>
    <property type="evidence" value="ECO:0007669"/>
    <property type="project" value="UniProtKB-KW"/>
</dbReference>
<feature type="region of interest" description="Disordered" evidence="7">
    <location>
        <begin position="786"/>
        <end position="810"/>
    </location>
</feature>
<keyword evidence="6" id="KW-0539">Nucleus</keyword>
<dbReference type="InterPro" id="IPR001650">
    <property type="entry name" value="Helicase_C-like"/>
</dbReference>
<evidence type="ECO:0000256" key="6">
    <source>
        <dbReference type="ARBA" id="ARBA00023242"/>
    </source>
</evidence>
<sequence length="3025" mass="339010">MEKHSTQSNTTQNVSCLNTQQKLSLESWGLPGPVVTAYADKGIHQMFPWQIECLTKEGVLEGKNLVYTAPTSAGKTMVAEILIMKTVLERKKKALFILPFVSVVREKVHYFQKLYKGVGIKVDGWMGSYSPPGGTKMVNVMIATIEKANNIINRLIEENKLDRLGCVVVDELHMLGDPGRGYLLELLLTKLKYMHHRNEDIQIQVVGMSATLPNLNVLAHWLDAVLYFTTFRPIPLREHLVLNSVAYALPDTTEGVNLKTLRNLEGCNEDVMYLCLDSILNSHSVLIFCPSKNWCETLANKISAVIKKIGMSSSDSAHKLRSVLDTAALSDILLQLSQCPAGMDAALKRSVSFGVGFHHAGLTINERDIVESGFRKSILKVLVSTSTLSSGVNLPARRVILRSPRHLDILTYKQMVGRAGRMGKDTEGESYLLCDRGEETMARALVQGKIPPVQSCLGKSDVSECLKRAILEVIACGIVTSRDQAILYTRCTFFSHTCRSNDNLLACIHGCIEYLKDHQFLVSSSSNGTSKGSSGTSQSNGAHSENDDELLLPSSLARATLAASVPPDISLKLLSELTKARQCFVLDSELHIIYEITPYSVSEQWGDLDWMKCLSLWEELAPSSKRVAELVGCGRVEFLHKIQVKPSYAKTPEGRKILSIFKRFYTALALQDIVNEMSLAEVSFKYSCNKGMLQSLQQSASTFAGMVTQFCRKLGWSGFEPLVSQFCARLEYGVQAELVSLLQIDLLSSIQARALYDAGFESLADIANACVSDILLVLQKAMPFQSDTGDPGGENKKHKNTTKAPSGNNQKHCILNGEDSLSEFDVACVIIQSARRLIEQHLGVENIEWSNNRLDETDDITHNAVTPEIKLKKPKKASKENSAKIHNETTSNRVDVEKEQNKSTVNSSKENSGFKQDSVLNSNLKGTGKVENDLNERNRIEIEEVNVEIHREESKIEQNIDTKQQVKTSVQKEVIDVEQNERCPEKEQFSNKRVVRESPMTEGTDQVVEKLVDVHIHDNGIQTSDSNDSALFNTTETKVDKVNKIENKTLTSVVSKSKSRYSMDLFNESNEGNMSHVENDTREVCQQTGGKNNTKGNPDEDSAKDITHNGNINSKTVSKYKEKIQQNEGQSVHNEKTNEIELDTSNVEIKPHKRLSLDLFDSSGEDEEDIIEDKTMRDDLNRTLNTFDANLGGESILEMSMRHILSDSDSNSPNYLKSSGSKLNAYDLRRKSLRNVSKGEKLSSQEKSKKRKSKRKSVEKNVVENEAELWNEFRKSLTLENNNCEPAETSVHSTYENIPGTEENYRHSSCHTQEDTTGIKEQNHDSKGHGIDFENDRLQGRSEEISDDTTTQACKNIEQINQNIVDKSRSPCIKSNANSVNQREIIEKSDSSKLKYVDQAVNMEIEDSIFESSVVKVIEAETVNTSNEANSNDSNDMFLKPKLLPLRKNKPLLELKEGRSYSSRFPESVENVKTSENIRPNCESSRSAMLDSSFPSVTLLEKQIETHTNGNMCKVSNNSKDNFVPYEKSAETTLKSGTVTNRAGKQCPNDVQVDLVKSKESNVSNSVSKISQTHDSIAHGIDELVDNNLIGIEQQIEDSTVIDSSVSYQTTSTADRTNHSSSKTKYPTKSREKDVFSKPHQQNSSTSTHKDDKTDKGQCSNNMNKTDTKDNRQNRHVRSEPTDSPQFESQFPNISAIDRAINAATHDLEKSMSKSDLSNNQEKCNLLDYETPSIRSTRSNSSLSRHDTKSTSSTSLKTNDDPTKRKFSEENINKSKQYCDSTKRTRRKADLKTVDENSPKKTKYTSQERGTLGDENIQNCQQSHNANALKHEGTKDKPSGNTDMAMNSSKKITDSIHVIDLTLDSDSDFIDDDLCNVSQSAYDNRKAREKTIEPDRKLLKHKGQKPDRQSNVEECIEKMDQEKPKNTQSTSGRIHSNTQHRRRKPCNSNKTMQSVKGRIELECQKELEIENSSSDEEAGSPENSKYNQCLDAKQNKKNNECNGVILKERLKSSHESKTDESSKIDGIRTKEGENHPNVLDSMKGNIVEQNVKEVKKIIEETMEEEHQKLIEESNLSVSSQSILDSSKLFESKVVALHRTMKTKRNPPDKTNLLSKQTNEFETSKTKNVKLDASPTTSDSIQHNTTPTQRRQSLTNNDISSLLNLSQRFKNINETLFTTSPKSPDKTAILKSQVKNGPTKQNTSKTDAIHPCGNYETPLRTNRKRKSSNIIEDTNTSCGDKRRKLNSNRAMIPTNLTGIVFNDTAVSFCNVLDKTKVKHKQDEAQSNENHKPRYLKSNDKQCDDVNEALDGDRNENRMQTRFSRHGTNKNQIIQNHDNANKLKNTQDAARNIEGSRSDTERTSRHIEGSGRHTEDAGRCNAATSSGKRLSMNKTMGGEYENLNDGTITQYERANKYHAHLIELFTNNTESETDKSILDQLHHIESLALSFKVVASSDGQHGKHVIGTKFIKKTNKENASDSGSSRFQYKGKELAMMYVVWNNDVAYYVNFKQAADLGFNFLSSILANTNLTLHLFNVKATSIFLSRACGLEIKARVVDPSVADWLMSPDTETKSLRNIVKSHFKQCAGLFTVFGSLLNQPAEEALALWKLRPFLESKLSQMNLWTHFTDIEMSIQQILARVELQGIGFNLDHIRTLSTRCSTSMRTLETSLHSLNGGRVFNVRSPKEWSLVKTKLNLKQNPNHAIVMCRRQWCQLDSLQSRCLNGLLFKHTTSNQPTTPVDVQGDRIHTEFSTHSQTGRIFTIRPNLQTTPKTLNIEGVTFDPRNAFTAAQDCLLVCADFKQIELRVLTHLSGDKALRDAIESEDDVFKSISSQWHRIPLDSVSEDMRNQTKSICYAIIYGMGPRSLAAKLEISLEEAADLYAGFKKKYAQIDVFCSKIVAECRRDGYVKTLCQRRRYIGDIDSSDNKLRGSAERQAVNTCIQGSAADIVKAAMIKTNSLLQDTMPNCHLVLQIHDELIYEVPKSLVSQACSLIKQGMESCIELSLQLPVAIKIGSAWGDTQPFNP</sequence>
<feature type="region of interest" description="Disordered" evidence="7">
    <location>
        <begin position="1726"/>
        <end position="1813"/>
    </location>
</feature>
<keyword evidence="3" id="KW-0227">DNA damage</keyword>
<dbReference type="CDD" id="cd18026">
    <property type="entry name" value="DEXHc_POLQ-like"/>
    <property type="match status" value="1"/>
</dbReference>
<reference evidence="10" key="1">
    <citation type="submission" date="2021-05" db="EMBL/GenBank/DDBJ databases">
        <authorList>
            <person name="Alioto T."/>
            <person name="Alioto T."/>
            <person name="Gomez Garrido J."/>
        </authorList>
    </citation>
    <scope>NUCLEOTIDE SEQUENCE</scope>
</reference>
<dbReference type="GO" id="GO:0003677">
    <property type="term" value="F:DNA binding"/>
    <property type="evidence" value="ECO:0007669"/>
    <property type="project" value="InterPro"/>
</dbReference>
<name>A0A8D8QLF6_9HEMI</name>
<dbReference type="FunFam" id="3.40.50.300:FF:000813">
    <property type="entry name" value="helicase POLQ-like isoform X1"/>
    <property type="match status" value="1"/>
</dbReference>
<feature type="compositionally biased region" description="Polar residues" evidence="7">
    <location>
        <begin position="1682"/>
        <end position="1691"/>
    </location>
</feature>
<dbReference type="Gene3D" id="3.40.50.300">
    <property type="entry name" value="P-loop containing nucleotide triphosphate hydrolases"/>
    <property type="match status" value="2"/>
</dbReference>
<organism evidence="10">
    <name type="scientific">Cacopsylla melanoneura</name>
    <dbReference type="NCBI Taxonomy" id="428564"/>
    <lineage>
        <taxon>Eukaryota</taxon>
        <taxon>Metazoa</taxon>
        <taxon>Ecdysozoa</taxon>
        <taxon>Arthropoda</taxon>
        <taxon>Hexapoda</taxon>
        <taxon>Insecta</taxon>
        <taxon>Pterygota</taxon>
        <taxon>Neoptera</taxon>
        <taxon>Paraneoptera</taxon>
        <taxon>Hemiptera</taxon>
        <taxon>Sternorrhyncha</taxon>
        <taxon>Psylloidea</taxon>
        <taxon>Psyllidae</taxon>
        <taxon>Psyllinae</taxon>
        <taxon>Cacopsylla</taxon>
    </lineage>
</organism>
<feature type="compositionally biased region" description="Polar residues" evidence="7">
    <location>
        <begin position="2192"/>
        <end position="2205"/>
    </location>
</feature>
<feature type="region of interest" description="Disordered" evidence="7">
    <location>
        <begin position="2351"/>
        <end position="2392"/>
    </location>
</feature>
<dbReference type="InterPro" id="IPR036397">
    <property type="entry name" value="RNaseH_sf"/>
</dbReference>
<dbReference type="InterPro" id="IPR048960">
    <property type="entry name" value="POLQ-like_helical"/>
</dbReference>
<dbReference type="Pfam" id="PF00271">
    <property type="entry name" value="Helicase_C"/>
    <property type="match status" value="1"/>
</dbReference>
<dbReference type="Pfam" id="PF00270">
    <property type="entry name" value="DEAD"/>
    <property type="match status" value="1"/>
</dbReference>
<dbReference type="CDD" id="cd18795">
    <property type="entry name" value="SF2_C_Ski2"/>
    <property type="match status" value="1"/>
</dbReference>
<evidence type="ECO:0000256" key="7">
    <source>
        <dbReference type="SAM" id="MobiDB-lite"/>
    </source>
</evidence>
<feature type="region of interest" description="Disordered" evidence="7">
    <location>
        <begin position="1227"/>
        <end position="1261"/>
    </location>
</feature>
<feature type="compositionally biased region" description="Basic and acidic residues" evidence="7">
    <location>
        <begin position="1884"/>
        <end position="1897"/>
    </location>
</feature>
<feature type="compositionally biased region" description="Low complexity" evidence="7">
    <location>
        <begin position="1733"/>
        <end position="1743"/>
    </location>
</feature>
<feature type="region of interest" description="Disordered" evidence="7">
    <location>
        <begin position="2276"/>
        <end position="2297"/>
    </location>
</feature>
<evidence type="ECO:0000256" key="1">
    <source>
        <dbReference type="ARBA" id="ARBA00004123"/>
    </source>
</evidence>
<dbReference type="SUPFAM" id="SSF53098">
    <property type="entry name" value="Ribonuclease H-like"/>
    <property type="match status" value="1"/>
</dbReference>
<dbReference type="SUPFAM" id="SSF52540">
    <property type="entry name" value="P-loop containing nucleoside triphosphate hydrolases"/>
    <property type="match status" value="1"/>
</dbReference>
<dbReference type="InterPro" id="IPR014001">
    <property type="entry name" value="Helicase_ATP-bd"/>
</dbReference>
<feature type="compositionally biased region" description="Polar residues" evidence="7">
    <location>
        <begin position="2111"/>
        <end position="2120"/>
    </location>
</feature>
<feature type="compositionally biased region" description="Polar residues" evidence="7">
    <location>
        <begin position="1086"/>
        <end position="1096"/>
    </location>
</feature>
<dbReference type="Gene3D" id="3.30.420.10">
    <property type="entry name" value="Ribonuclease H-like superfamily/Ribonuclease H"/>
    <property type="match status" value="1"/>
</dbReference>
<feature type="compositionally biased region" description="Basic and acidic residues" evidence="7">
    <location>
        <begin position="1666"/>
        <end position="1681"/>
    </location>
</feature>
<dbReference type="PRINTS" id="PR00868">
    <property type="entry name" value="DNAPOLI"/>
</dbReference>
<evidence type="ECO:0000256" key="3">
    <source>
        <dbReference type="ARBA" id="ARBA00022763"/>
    </source>
</evidence>
<feature type="compositionally biased region" description="Basic and acidic residues" evidence="7">
    <location>
        <begin position="2007"/>
        <end position="2034"/>
    </location>
</feature>
<keyword evidence="5" id="KW-0234">DNA repair</keyword>
<dbReference type="GO" id="GO:0006261">
    <property type="term" value="P:DNA-templated DNA replication"/>
    <property type="evidence" value="ECO:0007669"/>
    <property type="project" value="InterPro"/>
</dbReference>
<feature type="compositionally biased region" description="Polar residues" evidence="7">
    <location>
        <begin position="2380"/>
        <end position="2392"/>
    </location>
</feature>
<feature type="compositionally biased region" description="Polar residues" evidence="7">
    <location>
        <begin position="1607"/>
        <end position="1627"/>
    </location>
</feature>
<evidence type="ECO:0000256" key="2">
    <source>
        <dbReference type="ARBA" id="ARBA00022741"/>
    </source>
</evidence>
<feature type="compositionally biased region" description="Basic and acidic residues" evidence="7">
    <location>
        <begin position="877"/>
        <end position="887"/>
    </location>
</feature>
<dbReference type="InterPro" id="IPR027417">
    <property type="entry name" value="P-loop_NTPase"/>
</dbReference>
<protein>
    <submittedName>
        <fullName evidence="10">DNA polymerase theta</fullName>
    </submittedName>
</protein>
<dbReference type="SUPFAM" id="SSF56672">
    <property type="entry name" value="DNA/RNA polymerases"/>
    <property type="match status" value="1"/>
</dbReference>
<evidence type="ECO:0000256" key="4">
    <source>
        <dbReference type="ARBA" id="ARBA00022840"/>
    </source>
</evidence>
<dbReference type="Pfam" id="PF25453">
    <property type="entry name" value="DUF7898"/>
    <property type="match status" value="1"/>
</dbReference>
<feature type="compositionally biased region" description="Polar residues" evidence="7">
    <location>
        <begin position="2133"/>
        <end position="2155"/>
    </location>
</feature>
<feature type="region of interest" description="Disordered" evidence="7">
    <location>
        <begin position="2100"/>
        <end position="2155"/>
    </location>
</feature>
<dbReference type="PANTHER" id="PTHR10133">
    <property type="entry name" value="DNA POLYMERASE I"/>
    <property type="match status" value="1"/>
</dbReference>
<keyword evidence="4" id="KW-0067">ATP-binding</keyword>
<feature type="compositionally biased region" description="Basic and acidic residues" evidence="7">
    <location>
        <begin position="1237"/>
        <end position="1247"/>
    </location>
</feature>
<feature type="region of interest" description="Disordered" evidence="7">
    <location>
        <begin position="1607"/>
        <end position="1691"/>
    </location>
</feature>
<dbReference type="GO" id="GO:0003887">
    <property type="term" value="F:DNA-directed DNA polymerase activity"/>
    <property type="evidence" value="ECO:0007669"/>
    <property type="project" value="InterPro"/>
</dbReference>
<evidence type="ECO:0000259" key="9">
    <source>
        <dbReference type="PROSITE" id="PS51194"/>
    </source>
</evidence>
<dbReference type="InterPro" id="IPR002298">
    <property type="entry name" value="DNA_polymerase_A"/>
</dbReference>
<dbReference type="Gene3D" id="1.10.3380.20">
    <property type="match status" value="1"/>
</dbReference>
<dbReference type="Pfam" id="PF20470">
    <property type="entry name" value="HTH_61"/>
    <property type="match status" value="1"/>
</dbReference>
<feature type="compositionally biased region" description="Basic and acidic residues" evidence="7">
    <location>
        <begin position="1097"/>
        <end position="1107"/>
    </location>
</feature>
<dbReference type="GO" id="GO:0042575">
    <property type="term" value="C:DNA polymerase complex"/>
    <property type="evidence" value="ECO:0007669"/>
    <property type="project" value="UniProtKB-ARBA"/>
</dbReference>
<dbReference type="InterPro" id="IPR012337">
    <property type="entry name" value="RNaseH-like_sf"/>
</dbReference>
<dbReference type="Pfam" id="PF21099">
    <property type="entry name" value="POLQ_helical"/>
    <property type="match status" value="1"/>
</dbReference>
<feature type="region of interest" description="Disordered" evidence="7">
    <location>
        <begin position="1466"/>
        <end position="1487"/>
    </location>
</feature>
<dbReference type="GO" id="GO:0097681">
    <property type="term" value="P:double-strand break repair via alternative nonhomologous end joining"/>
    <property type="evidence" value="ECO:0007669"/>
    <property type="project" value="TreeGrafter"/>
</dbReference>
<feature type="region of interest" description="Disordered" evidence="7">
    <location>
        <begin position="1086"/>
        <end position="1112"/>
    </location>
</feature>
<feature type="compositionally biased region" description="Basic and acidic residues" evidence="7">
    <location>
        <begin position="2352"/>
        <end position="2376"/>
    </location>
</feature>
<evidence type="ECO:0000313" key="10">
    <source>
        <dbReference type="EMBL" id="CAG6633342.1"/>
    </source>
</evidence>
<feature type="region of interest" description="Disordered" evidence="7">
    <location>
        <begin position="526"/>
        <end position="547"/>
    </location>
</feature>
<feature type="compositionally biased region" description="Basic and acidic residues" evidence="7">
    <location>
        <begin position="1904"/>
        <end position="1925"/>
    </location>
</feature>
<feature type="compositionally biased region" description="Polar residues" evidence="7">
    <location>
        <begin position="1926"/>
        <end position="1937"/>
    </location>
</feature>
<dbReference type="CDD" id="cd08638">
    <property type="entry name" value="DNA_pol_A_theta"/>
    <property type="match status" value="1"/>
</dbReference>
<feature type="compositionally biased region" description="Polar residues" evidence="7">
    <location>
        <begin position="902"/>
        <end position="925"/>
    </location>
</feature>
<dbReference type="InterPro" id="IPR001098">
    <property type="entry name" value="DNA-dir_DNA_pol_A_palm_dom"/>
</dbReference>
<dbReference type="GO" id="GO:0005634">
    <property type="term" value="C:nucleus"/>
    <property type="evidence" value="ECO:0007669"/>
    <property type="project" value="UniProtKB-SubCell"/>
</dbReference>
<proteinExistence type="predicted"/>
<feature type="region of interest" description="Disordered" evidence="7">
    <location>
        <begin position="2192"/>
        <end position="2219"/>
    </location>
</feature>
<accession>A0A8D8QLF6</accession>
<dbReference type="Gene3D" id="1.10.150.20">
    <property type="entry name" value="5' to 3' exonuclease, C-terminal subdomain"/>
    <property type="match status" value="1"/>
</dbReference>
<feature type="region of interest" description="Disordered" evidence="7">
    <location>
        <begin position="865"/>
        <end position="930"/>
    </location>
</feature>
<dbReference type="InterPro" id="IPR046931">
    <property type="entry name" value="HTH_61"/>
</dbReference>
<feature type="domain" description="Helicase ATP-binding" evidence="8">
    <location>
        <begin position="56"/>
        <end position="230"/>
    </location>
</feature>
<dbReference type="SMART" id="SM00487">
    <property type="entry name" value="DEXDc"/>
    <property type="match status" value="1"/>
</dbReference>
<dbReference type="InterPro" id="IPR043502">
    <property type="entry name" value="DNA/RNA_pol_sf"/>
</dbReference>
<dbReference type="SMART" id="SM00482">
    <property type="entry name" value="POLAc"/>
    <property type="match status" value="1"/>
</dbReference>
<dbReference type="SMART" id="SM00490">
    <property type="entry name" value="HELICc"/>
    <property type="match status" value="1"/>
</dbReference>
<dbReference type="SUPFAM" id="SSF158702">
    <property type="entry name" value="Sec63 N-terminal domain-like"/>
    <property type="match status" value="1"/>
</dbReference>
<feature type="compositionally biased region" description="Low complexity" evidence="7">
    <location>
        <begin position="526"/>
        <end position="541"/>
    </location>
</feature>
<feature type="compositionally biased region" description="Basic and acidic residues" evidence="7">
    <location>
        <begin position="1788"/>
        <end position="1799"/>
    </location>
</feature>
<dbReference type="PROSITE" id="PS51194">
    <property type="entry name" value="HELICASE_CTER"/>
    <property type="match status" value="1"/>
</dbReference>